<gene>
    <name evidence="1" type="ORF">GALMADRAFT_143302</name>
</gene>
<dbReference type="PANTHER" id="PTHR10799">
    <property type="entry name" value="SNF2/RAD54 HELICASE FAMILY"/>
    <property type="match status" value="1"/>
</dbReference>
<dbReference type="STRING" id="685588.A0A067SWB5"/>
<evidence type="ECO:0000313" key="2">
    <source>
        <dbReference type="Proteomes" id="UP000027222"/>
    </source>
</evidence>
<dbReference type="EMBL" id="KL142390">
    <property type="protein sequence ID" value="KDR71944.1"/>
    <property type="molecule type" value="Genomic_DNA"/>
</dbReference>
<protein>
    <submittedName>
        <fullName evidence="1">Uncharacterized protein</fullName>
    </submittedName>
</protein>
<dbReference type="OrthoDB" id="5857104at2759"/>
<evidence type="ECO:0000313" key="1">
    <source>
        <dbReference type="EMBL" id="KDR71944.1"/>
    </source>
</evidence>
<name>A0A067SWB5_GALM3</name>
<reference evidence="2" key="1">
    <citation type="journal article" date="2014" name="Proc. Natl. Acad. Sci. U.S.A.">
        <title>Extensive sampling of basidiomycete genomes demonstrates inadequacy of the white-rot/brown-rot paradigm for wood decay fungi.</title>
        <authorList>
            <person name="Riley R."/>
            <person name="Salamov A.A."/>
            <person name="Brown D.W."/>
            <person name="Nagy L.G."/>
            <person name="Floudas D."/>
            <person name="Held B.W."/>
            <person name="Levasseur A."/>
            <person name="Lombard V."/>
            <person name="Morin E."/>
            <person name="Otillar R."/>
            <person name="Lindquist E.A."/>
            <person name="Sun H."/>
            <person name="LaButti K.M."/>
            <person name="Schmutz J."/>
            <person name="Jabbour D."/>
            <person name="Luo H."/>
            <person name="Baker S.E."/>
            <person name="Pisabarro A.G."/>
            <person name="Walton J.D."/>
            <person name="Blanchette R.A."/>
            <person name="Henrissat B."/>
            <person name="Martin F."/>
            <person name="Cullen D."/>
            <person name="Hibbett D.S."/>
            <person name="Grigoriev I.V."/>
        </authorList>
    </citation>
    <scope>NUCLEOTIDE SEQUENCE [LARGE SCALE GENOMIC DNA]</scope>
    <source>
        <strain evidence="2">CBS 339.88</strain>
    </source>
</reference>
<dbReference type="HOGENOM" id="CLU_462346_0_0_1"/>
<proteinExistence type="predicted"/>
<accession>A0A067SWB5</accession>
<keyword evidence="2" id="KW-1185">Reference proteome</keyword>
<dbReference type="SUPFAM" id="SSF52540">
    <property type="entry name" value="P-loop containing nucleoside triphosphate hydrolases"/>
    <property type="match status" value="1"/>
</dbReference>
<dbReference type="Gene3D" id="3.40.50.300">
    <property type="entry name" value="P-loop containing nucleotide triphosphate hydrolases"/>
    <property type="match status" value="2"/>
</dbReference>
<sequence length="590" mass="68393">MEMEEPRNLPRHFPWNSVYSLFPFSTPPHMQTRLMCQGLQARYHFNLKLIPAPIRATFLLHPLNVVPEILSDIVPSNIVSRQVRLTALFPTSTMGRKEFMEANELISDQGNDEPQMKLEAIFMDKAKVVDASLKRHYSYLLGQTELFKHFVVIKASSDPACAAIMDMESRPSQSEGTGLHKQAMHALDSTTDQLVLLKEKYEATTYHLQGLNWMVLLHHIRLNSIRTPQEGLGGEDMVENQHKTLRPFLLRGLKADVEKTLLPKKEINIYDIDAVNGVRQIGKKEGKTRLMNIVMQLCKMACHPYLFDCAREMLILEKLLSSMKEKGSRALIFSQMSRVFGILEDYCLFRRYSTFFHLPSTPPPRSPIYMHIIDNLVDSQAMERAHRLGQTKQVYVFWFITECSLEERMLEWAAEKLRMDQLVIQFLINEERTIELNTKYNGLNDENLNDFQSGVSVQQWKARTSPLGPVEARTSNSSWINCLLQERELAAHKRLNDIPAVARKPVTEKDMPEVLEQERIMAQEFIDIPNLWTWTTRLEQKEEYIKQGFPDWSCRDLQQLVKAFETYEWSADTIILAAEIQDRSVEDDEK</sequence>
<dbReference type="Proteomes" id="UP000027222">
    <property type="component" value="Unassembled WGS sequence"/>
</dbReference>
<dbReference type="InterPro" id="IPR027417">
    <property type="entry name" value="P-loop_NTPase"/>
</dbReference>
<organism evidence="1 2">
    <name type="scientific">Galerina marginata (strain CBS 339.88)</name>
    <dbReference type="NCBI Taxonomy" id="685588"/>
    <lineage>
        <taxon>Eukaryota</taxon>
        <taxon>Fungi</taxon>
        <taxon>Dikarya</taxon>
        <taxon>Basidiomycota</taxon>
        <taxon>Agaricomycotina</taxon>
        <taxon>Agaricomycetes</taxon>
        <taxon>Agaricomycetidae</taxon>
        <taxon>Agaricales</taxon>
        <taxon>Agaricineae</taxon>
        <taxon>Strophariaceae</taxon>
        <taxon>Galerina</taxon>
    </lineage>
</organism>
<dbReference type="AlphaFoldDB" id="A0A067SWB5"/>